<reference evidence="1" key="1">
    <citation type="submission" date="2013-04" db="EMBL/GenBank/DDBJ databases">
        <authorList>
            <person name="Qu J."/>
            <person name="Murali S.C."/>
            <person name="Bandaranaike D."/>
            <person name="Bellair M."/>
            <person name="Blankenburg K."/>
            <person name="Chao H."/>
            <person name="Dinh H."/>
            <person name="Doddapaneni H."/>
            <person name="Downs B."/>
            <person name="Dugan-Rocha S."/>
            <person name="Elkadiri S."/>
            <person name="Gnanaolivu R.D."/>
            <person name="Hernandez B."/>
            <person name="Javaid M."/>
            <person name="Jayaseelan J.C."/>
            <person name="Lee S."/>
            <person name="Li M."/>
            <person name="Ming W."/>
            <person name="Munidasa M."/>
            <person name="Muniz J."/>
            <person name="Nguyen L."/>
            <person name="Ongeri F."/>
            <person name="Osuji N."/>
            <person name="Pu L.-L."/>
            <person name="Puazo M."/>
            <person name="Qu C."/>
            <person name="Quiroz J."/>
            <person name="Raj R."/>
            <person name="Weissenberger G."/>
            <person name="Xin Y."/>
            <person name="Zou X."/>
            <person name="Han Y."/>
            <person name="Richards S."/>
            <person name="Worley K."/>
            <person name="Muzny D."/>
            <person name="Gibbs R."/>
        </authorList>
    </citation>
    <scope>NUCLEOTIDE SEQUENCE</scope>
    <source>
        <strain evidence="1">Sampled in the wild</strain>
    </source>
</reference>
<keyword evidence="2" id="KW-1185">Reference proteome</keyword>
<protein>
    <recommendedName>
        <fullName evidence="3">Beat protein</fullName>
    </recommendedName>
</protein>
<reference evidence="1" key="2">
    <citation type="submission" date="2017-10" db="EMBL/GenBank/DDBJ databases">
        <title>Ladona fulva Genome sequencing and assembly.</title>
        <authorList>
            <person name="Murali S."/>
            <person name="Richards S."/>
            <person name="Bandaranaike D."/>
            <person name="Bellair M."/>
            <person name="Blankenburg K."/>
            <person name="Chao H."/>
            <person name="Dinh H."/>
            <person name="Doddapaneni H."/>
            <person name="Dugan-Rocha S."/>
            <person name="Elkadiri S."/>
            <person name="Gnanaolivu R."/>
            <person name="Hernandez B."/>
            <person name="Skinner E."/>
            <person name="Javaid M."/>
            <person name="Lee S."/>
            <person name="Li M."/>
            <person name="Ming W."/>
            <person name="Munidasa M."/>
            <person name="Muniz J."/>
            <person name="Nguyen L."/>
            <person name="Hughes D."/>
            <person name="Osuji N."/>
            <person name="Pu L.-L."/>
            <person name="Puazo M."/>
            <person name="Qu C."/>
            <person name="Quiroz J."/>
            <person name="Raj R."/>
            <person name="Weissenberger G."/>
            <person name="Xin Y."/>
            <person name="Zou X."/>
            <person name="Han Y."/>
            <person name="Worley K."/>
            <person name="Muzny D."/>
            <person name="Gibbs R."/>
        </authorList>
    </citation>
    <scope>NUCLEOTIDE SEQUENCE</scope>
    <source>
        <strain evidence="1">Sampled in the wild</strain>
    </source>
</reference>
<evidence type="ECO:0000313" key="1">
    <source>
        <dbReference type="EMBL" id="KAG8234405.1"/>
    </source>
</evidence>
<comment type="caution">
    <text evidence="1">The sequence shown here is derived from an EMBL/GenBank/DDBJ whole genome shotgun (WGS) entry which is preliminary data.</text>
</comment>
<proteinExistence type="predicted"/>
<accession>A0A8K0KIP5</accession>
<gene>
    <name evidence="1" type="ORF">J437_LFUL012790</name>
</gene>
<dbReference type="EMBL" id="KZ308809">
    <property type="protein sequence ID" value="KAG8234405.1"/>
    <property type="molecule type" value="Genomic_DNA"/>
</dbReference>
<sequence>MVPSAIPRGSTTTLVCHYDLEGDFLYSVKWYRGRREFYRFTPREDPSIKIFPMHGMHVDPKI</sequence>
<dbReference type="PANTHER" id="PTHR21261">
    <property type="entry name" value="BEAT PROTEIN"/>
    <property type="match status" value="1"/>
</dbReference>
<evidence type="ECO:0008006" key="3">
    <source>
        <dbReference type="Google" id="ProtNLM"/>
    </source>
</evidence>
<dbReference type="AlphaFoldDB" id="A0A8K0KIP5"/>
<dbReference type="Proteomes" id="UP000792457">
    <property type="component" value="Unassembled WGS sequence"/>
</dbReference>
<dbReference type="OrthoDB" id="6343941at2759"/>
<evidence type="ECO:0000313" key="2">
    <source>
        <dbReference type="Proteomes" id="UP000792457"/>
    </source>
</evidence>
<name>A0A8K0KIP5_LADFU</name>
<dbReference type="PANTHER" id="PTHR21261:SF15">
    <property type="entry name" value="BEATEN PATH IIIA, ISOFORM D-RELATED"/>
    <property type="match status" value="1"/>
</dbReference>
<organism evidence="1 2">
    <name type="scientific">Ladona fulva</name>
    <name type="common">Scarce chaser dragonfly</name>
    <name type="synonym">Libellula fulva</name>
    <dbReference type="NCBI Taxonomy" id="123851"/>
    <lineage>
        <taxon>Eukaryota</taxon>
        <taxon>Metazoa</taxon>
        <taxon>Ecdysozoa</taxon>
        <taxon>Arthropoda</taxon>
        <taxon>Hexapoda</taxon>
        <taxon>Insecta</taxon>
        <taxon>Pterygota</taxon>
        <taxon>Palaeoptera</taxon>
        <taxon>Odonata</taxon>
        <taxon>Epiprocta</taxon>
        <taxon>Anisoptera</taxon>
        <taxon>Libelluloidea</taxon>
        <taxon>Libellulidae</taxon>
        <taxon>Ladona</taxon>
    </lineage>
</organism>